<name>A0A1I0BSI9_9ACTN</name>
<organism evidence="1 2">
    <name type="scientific">Geodermatophilus poikilotrophus</name>
    <dbReference type="NCBI Taxonomy" id="1333667"/>
    <lineage>
        <taxon>Bacteria</taxon>
        <taxon>Bacillati</taxon>
        <taxon>Actinomycetota</taxon>
        <taxon>Actinomycetes</taxon>
        <taxon>Geodermatophilales</taxon>
        <taxon>Geodermatophilaceae</taxon>
        <taxon>Geodermatophilus</taxon>
    </lineage>
</organism>
<dbReference type="Proteomes" id="UP000198507">
    <property type="component" value="Unassembled WGS sequence"/>
</dbReference>
<dbReference type="AlphaFoldDB" id="A0A1I0BSI9"/>
<dbReference type="EMBL" id="FOIE01000002">
    <property type="protein sequence ID" value="SET09335.1"/>
    <property type="molecule type" value="Genomic_DNA"/>
</dbReference>
<keyword evidence="2" id="KW-1185">Reference proteome</keyword>
<protein>
    <submittedName>
        <fullName evidence="1">Uncharacterized protein</fullName>
    </submittedName>
</protein>
<evidence type="ECO:0000313" key="1">
    <source>
        <dbReference type="EMBL" id="SET09335.1"/>
    </source>
</evidence>
<reference evidence="2" key="1">
    <citation type="submission" date="2016-10" db="EMBL/GenBank/DDBJ databases">
        <authorList>
            <person name="Varghese N."/>
            <person name="Submissions S."/>
        </authorList>
    </citation>
    <scope>NUCLEOTIDE SEQUENCE [LARGE SCALE GENOMIC DNA]</scope>
    <source>
        <strain evidence="2">DSM 44209</strain>
    </source>
</reference>
<proteinExistence type="predicted"/>
<gene>
    <name evidence="1" type="ORF">SAMN04488546_1409</name>
</gene>
<sequence length="130" mass="13942">MGGGADGLAALHAPITEHLAEDAGPSQVVVGIETDRRLWVPALIAAGYTLTRYDEHDTVFGGVLVLDRDLATGSGDEPWPERRVPTWSAMCRCDRQAVHYRAAGMAPSCCRSPSASVLQVHSTTRSPDTR</sequence>
<evidence type="ECO:0000313" key="2">
    <source>
        <dbReference type="Proteomes" id="UP000198507"/>
    </source>
</evidence>
<accession>A0A1I0BSI9</accession>